<reference evidence="1 2" key="1">
    <citation type="submission" date="2018-06" db="EMBL/GenBank/DDBJ databases">
        <authorList>
            <consortium name="Pathogen Informatics"/>
            <person name="Doyle S."/>
        </authorList>
    </citation>
    <scope>NUCLEOTIDE SEQUENCE [LARGE SCALE GENOMIC DNA]</scope>
    <source>
        <strain evidence="2">NCTC 10815</strain>
    </source>
</reference>
<dbReference type="RefSeq" id="WP_003756803.1">
    <property type="nucleotide sequence ID" value="NZ_CABKNG010000001.1"/>
</dbReference>
<dbReference type="AlphaFoldDB" id="A0A378ME99"/>
<name>A0A378ME99_LISGR</name>
<gene>
    <name evidence="1" type="ORF">NCTC10815_02040</name>
</gene>
<proteinExistence type="predicted"/>
<organism evidence="1 2">
    <name type="scientific">Listeria grayi</name>
    <name type="common">Listeria murrayi</name>
    <dbReference type="NCBI Taxonomy" id="1641"/>
    <lineage>
        <taxon>Bacteria</taxon>
        <taxon>Bacillati</taxon>
        <taxon>Bacillota</taxon>
        <taxon>Bacilli</taxon>
        <taxon>Bacillales</taxon>
        <taxon>Listeriaceae</taxon>
        <taxon>Listeria</taxon>
    </lineage>
</organism>
<dbReference type="EMBL" id="UGPG01000001">
    <property type="protein sequence ID" value="STY44687.1"/>
    <property type="molecule type" value="Genomic_DNA"/>
</dbReference>
<protein>
    <submittedName>
        <fullName evidence="1">Uncharacterized protein</fullName>
    </submittedName>
</protein>
<dbReference type="Proteomes" id="UP000254879">
    <property type="component" value="Unassembled WGS sequence"/>
</dbReference>
<evidence type="ECO:0000313" key="1">
    <source>
        <dbReference type="EMBL" id="STY44687.1"/>
    </source>
</evidence>
<sequence>MDMGTYCVTVKTIDGEKYSKTVEATDQGQAFGRAVLEKNDTHFVFEDDNNALIYAYDNNVTAVTVAEV</sequence>
<accession>A0A378ME99</accession>
<evidence type="ECO:0000313" key="2">
    <source>
        <dbReference type="Proteomes" id="UP000254879"/>
    </source>
</evidence>